<dbReference type="GO" id="GO:0016020">
    <property type="term" value="C:membrane"/>
    <property type="evidence" value="ECO:0007669"/>
    <property type="project" value="InterPro"/>
</dbReference>
<dbReference type="Proteomes" id="UP000278351">
    <property type="component" value="Unassembled WGS sequence"/>
</dbReference>
<accession>A0A3N4PYV6</accession>
<feature type="transmembrane region" description="Helical" evidence="1">
    <location>
        <begin position="163"/>
        <end position="181"/>
    </location>
</feature>
<protein>
    <recommendedName>
        <fullName evidence="2">Signal transduction histidine kinase internal region domain-containing protein</fullName>
    </recommendedName>
</protein>
<gene>
    <name evidence="3" type="ORF">EGT74_05950</name>
</gene>
<evidence type="ECO:0000313" key="4">
    <source>
        <dbReference type="Proteomes" id="UP000278351"/>
    </source>
</evidence>
<keyword evidence="1" id="KW-0812">Transmembrane</keyword>
<dbReference type="SUPFAM" id="SSF55874">
    <property type="entry name" value="ATPase domain of HSP90 chaperone/DNA topoisomerase II/histidine kinase"/>
    <property type="match status" value="1"/>
</dbReference>
<dbReference type="PANTHER" id="PTHR34220">
    <property type="entry name" value="SENSOR HISTIDINE KINASE YPDA"/>
    <property type="match status" value="1"/>
</dbReference>
<feature type="transmembrane region" description="Helical" evidence="1">
    <location>
        <begin position="112"/>
        <end position="133"/>
    </location>
</feature>
<keyword evidence="1" id="KW-1133">Transmembrane helix</keyword>
<dbReference type="InterPro" id="IPR050640">
    <property type="entry name" value="Bact_2-comp_sensor_kinase"/>
</dbReference>
<dbReference type="Gene3D" id="3.30.565.10">
    <property type="entry name" value="Histidine kinase-like ATPase, C-terminal domain"/>
    <property type="match status" value="1"/>
</dbReference>
<feature type="transmembrane region" description="Helical" evidence="1">
    <location>
        <begin position="88"/>
        <end position="107"/>
    </location>
</feature>
<feature type="transmembrane region" description="Helical" evidence="1">
    <location>
        <begin position="17"/>
        <end position="38"/>
    </location>
</feature>
<evidence type="ECO:0000256" key="1">
    <source>
        <dbReference type="SAM" id="Phobius"/>
    </source>
</evidence>
<sequence length="388" mass="44908">MAVLKRPAGLAVRSCPFAVQTVAFAAGTPLFRAFSLLCGGMKKRMLIWVHVLFWLYIFVFVEFVNVLARKNRVLDPGIFLQPVFLSNLVLFTGFFYLNYCLLLPVFFKRRKFLLLVCSWFALSLVFVGLRFWVQEDLFVRYLDICNYCYDDYSILWGTYTVNNFFQCISYLILPGTIIWFVDSWLRSENQRLQLQEEKVAAERVLLQSQVSPHFLFNSLNNIYSMVFHHSENSLPAIQKLSNIMRYMTADSGAEDIPLAREINYVKDYIELQQYRSRSMAIDFRQEGEPEGKLIAPLILISFVENAFKHGVTTDPANPVQIGLTVEGNRMTFTVRNKINHHTKDPVSGIGLKNIRSRLALQYGGRHKLEIRPEENAFTIHLEILLKTV</sequence>
<comment type="caution">
    <text evidence="3">The sequence shown here is derived from an EMBL/GenBank/DDBJ whole genome shotgun (WGS) entry which is preliminary data.</text>
</comment>
<organism evidence="3 4">
    <name type="scientific">Chitinophaga lutea</name>
    <dbReference type="NCBI Taxonomy" id="2488634"/>
    <lineage>
        <taxon>Bacteria</taxon>
        <taxon>Pseudomonadati</taxon>
        <taxon>Bacteroidota</taxon>
        <taxon>Chitinophagia</taxon>
        <taxon>Chitinophagales</taxon>
        <taxon>Chitinophagaceae</taxon>
        <taxon>Chitinophaga</taxon>
    </lineage>
</organism>
<feature type="domain" description="Signal transduction histidine kinase internal region" evidence="2">
    <location>
        <begin position="204"/>
        <end position="276"/>
    </location>
</feature>
<dbReference type="AlphaFoldDB" id="A0A3N4PYV6"/>
<dbReference type="PANTHER" id="PTHR34220:SF7">
    <property type="entry name" value="SENSOR HISTIDINE KINASE YPDA"/>
    <property type="match status" value="1"/>
</dbReference>
<proteinExistence type="predicted"/>
<dbReference type="InterPro" id="IPR010559">
    <property type="entry name" value="Sig_transdc_His_kin_internal"/>
</dbReference>
<dbReference type="EMBL" id="RPDH01000001">
    <property type="protein sequence ID" value="RPE13076.1"/>
    <property type="molecule type" value="Genomic_DNA"/>
</dbReference>
<evidence type="ECO:0000259" key="2">
    <source>
        <dbReference type="Pfam" id="PF06580"/>
    </source>
</evidence>
<dbReference type="InterPro" id="IPR036890">
    <property type="entry name" value="HATPase_C_sf"/>
</dbReference>
<feature type="transmembrane region" description="Helical" evidence="1">
    <location>
        <begin position="45"/>
        <end position="68"/>
    </location>
</feature>
<reference evidence="3 4" key="1">
    <citation type="submission" date="2018-11" db="EMBL/GenBank/DDBJ databases">
        <title>Chitinophaga lutea sp.nov., isolate from arsenic contaminated soil.</title>
        <authorList>
            <person name="Zong Y."/>
        </authorList>
    </citation>
    <scope>NUCLEOTIDE SEQUENCE [LARGE SCALE GENOMIC DNA]</scope>
    <source>
        <strain evidence="3 4">ZY74</strain>
    </source>
</reference>
<dbReference type="GO" id="GO:0000155">
    <property type="term" value="F:phosphorelay sensor kinase activity"/>
    <property type="evidence" value="ECO:0007669"/>
    <property type="project" value="InterPro"/>
</dbReference>
<dbReference type="Pfam" id="PF06580">
    <property type="entry name" value="His_kinase"/>
    <property type="match status" value="1"/>
</dbReference>
<keyword evidence="4" id="KW-1185">Reference proteome</keyword>
<name>A0A3N4PYV6_9BACT</name>
<keyword evidence="1" id="KW-0472">Membrane</keyword>
<evidence type="ECO:0000313" key="3">
    <source>
        <dbReference type="EMBL" id="RPE13076.1"/>
    </source>
</evidence>